<keyword evidence="1" id="KW-1133">Transmembrane helix</keyword>
<dbReference type="RefSeq" id="WP_264487555.1">
    <property type="nucleotide sequence ID" value="NZ_JAPDDT010000004.1"/>
</dbReference>
<feature type="transmembrane region" description="Helical" evidence="1">
    <location>
        <begin position="68"/>
        <end position="88"/>
    </location>
</feature>
<keyword evidence="3" id="KW-1185">Reference proteome</keyword>
<dbReference type="EMBL" id="JAPDDT010000004">
    <property type="protein sequence ID" value="MCW1923450.1"/>
    <property type="molecule type" value="Genomic_DNA"/>
</dbReference>
<keyword evidence="1" id="KW-0472">Membrane</keyword>
<evidence type="ECO:0000256" key="1">
    <source>
        <dbReference type="SAM" id="Phobius"/>
    </source>
</evidence>
<dbReference type="Proteomes" id="UP001320876">
    <property type="component" value="Unassembled WGS sequence"/>
</dbReference>
<keyword evidence="1" id="KW-0812">Transmembrane</keyword>
<gene>
    <name evidence="2" type="ORF">OKA05_12875</name>
</gene>
<name>A0ABT3GIX5_9BACT</name>
<organism evidence="2 3">
    <name type="scientific">Luteolibacter arcticus</name>
    <dbReference type="NCBI Taxonomy" id="1581411"/>
    <lineage>
        <taxon>Bacteria</taxon>
        <taxon>Pseudomonadati</taxon>
        <taxon>Verrucomicrobiota</taxon>
        <taxon>Verrucomicrobiia</taxon>
        <taxon>Verrucomicrobiales</taxon>
        <taxon>Verrucomicrobiaceae</taxon>
        <taxon>Luteolibacter</taxon>
    </lineage>
</organism>
<feature type="transmembrane region" description="Helical" evidence="1">
    <location>
        <begin position="12"/>
        <end position="32"/>
    </location>
</feature>
<reference evidence="2 3" key="1">
    <citation type="submission" date="2022-10" db="EMBL/GenBank/DDBJ databases">
        <title>Luteolibacter arcticus strain CCTCC AB 2014275, whole genome shotgun sequencing project.</title>
        <authorList>
            <person name="Zhao G."/>
            <person name="Shen L."/>
        </authorList>
    </citation>
    <scope>NUCLEOTIDE SEQUENCE [LARGE SCALE GENOMIC DNA]</scope>
    <source>
        <strain evidence="2 3">CCTCC AB 2014275</strain>
    </source>
</reference>
<proteinExistence type="predicted"/>
<accession>A0ABT3GIX5</accession>
<protein>
    <submittedName>
        <fullName evidence="2">Uncharacterized protein</fullName>
    </submittedName>
</protein>
<sequence length="95" mass="10495">MVELPSRRLPRSYEHFVVFVAFTAGVSAAIIVSGESRAVVESGWCFVAIAWFPSVVLEFFRRIGMERFLVSAALLSGIAGFDGFLRLVRQSYSGC</sequence>
<evidence type="ECO:0000313" key="2">
    <source>
        <dbReference type="EMBL" id="MCW1923450.1"/>
    </source>
</evidence>
<comment type="caution">
    <text evidence="2">The sequence shown here is derived from an EMBL/GenBank/DDBJ whole genome shotgun (WGS) entry which is preliminary data.</text>
</comment>
<evidence type="ECO:0000313" key="3">
    <source>
        <dbReference type="Proteomes" id="UP001320876"/>
    </source>
</evidence>
<feature type="transmembrane region" description="Helical" evidence="1">
    <location>
        <begin position="38"/>
        <end position="56"/>
    </location>
</feature>